<evidence type="ECO:0000313" key="3">
    <source>
        <dbReference type="Proteomes" id="UP001501585"/>
    </source>
</evidence>
<keyword evidence="3" id="KW-1185">Reference proteome</keyword>
<organism evidence="2 3">
    <name type="scientific">Nocardiopsis rhodophaea</name>
    <dbReference type="NCBI Taxonomy" id="280238"/>
    <lineage>
        <taxon>Bacteria</taxon>
        <taxon>Bacillati</taxon>
        <taxon>Actinomycetota</taxon>
        <taxon>Actinomycetes</taxon>
        <taxon>Streptosporangiales</taxon>
        <taxon>Nocardiopsidaceae</taxon>
        <taxon>Nocardiopsis</taxon>
    </lineage>
</organism>
<name>A0ABN2SZC5_9ACTN</name>
<accession>A0ABN2SZC5</accession>
<reference evidence="2 3" key="1">
    <citation type="journal article" date="2019" name="Int. J. Syst. Evol. Microbiol.">
        <title>The Global Catalogue of Microorganisms (GCM) 10K type strain sequencing project: providing services to taxonomists for standard genome sequencing and annotation.</title>
        <authorList>
            <consortium name="The Broad Institute Genomics Platform"/>
            <consortium name="The Broad Institute Genome Sequencing Center for Infectious Disease"/>
            <person name="Wu L."/>
            <person name="Ma J."/>
        </authorList>
    </citation>
    <scope>NUCLEOTIDE SEQUENCE [LARGE SCALE GENOMIC DNA]</scope>
    <source>
        <strain evidence="2 3">JCM 15313</strain>
    </source>
</reference>
<dbReference type="EMBL" id="BAAAPC010000007">
    <property type="protein sequence ID" value="GAA1994689.1"/>
    <property type="molecule type" value="Genomic_DNA"/>
</dbReference>
<dbReference type="Proteomes" id="UP001501585">
    <property type="component" value="Unassembled WGS sequence"/>
</dbReference>
<sequence length="89" mass="8680">MESGTEGGEGWGLRSSSGGAAGRGGKALSAALLPVITAKVRADGTKFVALPVIITLRGGVRNPGLLGGLVGVLAFRCSWVKSGTEGGGG</sequence>
<evidence type="ECO:0000256" key="1">
    <source>
        <dbReference type="SAM" id="MobiDB-lite"/>
    </source>
</evidence>
<gene>
    <name evidence="2" type="ORF">GCM10009799_21080</name>
</gene>
<protein>
    <submittedName>
        <fullName evidence="2">Uncharacterized protein</fullName>
    </submittedName>
</protein>
<evidence type="ECO:0000313" key="2">
    <source>
        <dbReference type="EMBL" id="GAA1994689.1"/>
    </source>
</evidence>
<comment type="caution">
    <text evidence="2">The sequence shown here is derived from an EMBL/GenBank/DDBJ whole genome shotgun (WGS) entry which is preliminary data.</text>
</comment>
<proteinExistence type="predicted"/>
<feature type="compositionally biased region" description="Gly residues" evidence="1">
    <location>
        <begin position="1"/>
        <end position="11"/>
    </location>
</feature>
<feature type="region of interest" description="Disordered" evidence="1">
    <location>
        <begin position="1"/>
        <end position="25"/>
    </location>
</feature>